<dbReference type="EMBL" id="CM029053">
    <property type="protein sequence ID" value="KAG2551175.1"/>
    <property type="molecule type" value="Genomic_DNA"/>
</dbReference>
<feature type="region of interest" description="Disordered" evidence="1">
    <location>
        <begin position="53"/>
        <end position="78"/>
    </location>
</feature>
<feature type="region of interest" description="Disordered" evidence="1">
    <location>
        <begin position="1"/>
        <end position="20"/>
    </location>
</feature>
<keyword evidence="3" id="KW-1185">Reference proteome</keyword>
<reference evidence="2" key="1">
    <citation type="submission" date="2020-05" db="EMBL/GenBank/DDBJ databases">
        <title>WGS assembly of Panicum virgatum.</title>
        <authorList>
            <person name="Lovell J.T."/>
            <person name="Jenkins J."/>
            <person name="Shu S."/>
            <person name="Juenger T.E."/>
            <person name="Schmutz J."/>
        </authorList>
    </citation>
    <scope>NUCLEOTIDE SEQUENCE</scope>
    <source>
        <strain evidence="2">AP13</strain>
    </source>
</reference>
<comment type="caution">
    <text evidence="2">The sequence shown here is derived from an EMBL/GenBank/DDBJ whole genome shotgun (WGS) entry which is preliminary data.</text>
</comment>
<proteinExistence type="predicted"/>
<evidence type="ECO:0000313" key="2">
    <source>
        <dbReference type="EMBL" id="KAG2551175.1"/>
    </source>
</evidence>
<evidence type="ECO:0000313" key="3">
    <source>
        <dbReference type="Proteomes" id="UP000823388"/>
    </source>
</evidence>
<organism evidence="2 3">
    <name type="scientific">Panicum virgatum</name>
    <name type="common">Blackwell switchgrass</name>
    <dbReference type="NCBI Taxonomy" id="38727"/>
    <lineage>
        <taxon>Eukaryota</taxon>
        <taxon>Viridiplantae</taxon>
        <taxon>Streptophyta</taxon>
        <taxon>Embryophyta</taxon>
        <taxon>Tracheophyta</taxon>
        <taxon>Spermatophyta</taxon>
        <taxon>Magnoliopsida</taxon>
        <taxon>Liliopsida</taxon>
        <taxon>Poales</taxon>
        <taxon>Poaceae</taxon>
        <taxon>PACMAD clade</taxon>
        <taxon>Panicoideae</taxon>
        <taxon>Panicodae</taxon>
        <taxon>Paniceae</taxon>
        <taxon>Panicinae</taxon>
        <taxon>Panicum</taxon>
        <taxon>Panicum sect. Hiantes</taxon>
    </lineage>
</organism>
<name>A0A8T0NRL1_PANVG</name>
<protein>
    <submittedName>
        <fullName evidence="2">Uncharacterized protein</fullName>
    </submittedName>
</protein>
<accession>A0A8T0NRL1</accession>
<gene>
    <name evidence="2" type="ORF">PVAP13_9KG381201</name>
</gene>
<evidence type="ECO:0000256" key="1">
    <source>
        <dbReference type="SAM" id="MobiDB-lite"/>
    </source>
</evidence>
<sequence>MLVLRSPARKPSRGRPTDRPPRAACFPFSRVCFISHFLFLLSRVLHSFLPSSRSRAVQPEGRSGLRRRRAPPENVGLPPTYSSLHRRISVGTFERLRAGALE</sequence>
<dbReference type="AlphaFoldDB" id="A0A8T0NRL1"/>
<dbReference type="Proteomes" id="UP000823388">
    <property type="component" value="Chromosome 9K"/>
</dbReference>